<evidence type="ECO:0000313" key="3">
    <source>
        <dbReference type="Proteomes" id="UP000248340"/>
    </source>
</evidence>
<protein>
    <submittedName>
        <fullName evidence="2">Uncharacterized protein</fullName>
    </submittedName>
</protein>
<dbReference type="RefSeq" id="XP_025497359.1">
    <property type="nucleotide sequence ID" value="XM_025640110.1"/>
</dbReference>
<dbReference type="AlphaFoldDB" id="A0A319CRT0"/>
<dbReference type="GeneID" id="37142852"/>
<dbReference type="VEuPathDB" id="FungiDB:BO82DRAFT_4194"/>
<name>A0A319CRT0_9EURO</name>
<sequence length="96" mass="10756">MTISHTHISIPSPINGSNPGLPVTQEAKNPTTIQRKPRKKEKTNIWRTKPLCQNQVSYPRPPPTLSPTTRRIVLNKILCAFPPTLDKSSASRTVEF</sequence>
<proteinExistence type="predicted"/>
<organism evidence="2 3">
    <name type="scientific">Aspergillus uvarum CBS 121591</name>
    <dbReference type="NCBI Taxonomy" id="1448315"/>
    <lineage>
        <taxon>Eukaryota</taxon>
        <taxon>Fungi</taxon>
        <taxon>Dikarya</taxon>
        <taxon>Ascomycota</taxon>
        <taxon>Pezizomycotina</taxon>
        <taxon>Eurotiomycetes</taxon>
        <taxon>Eurotiomycetidae</taxon>
        <taxon>Eurotiales</taxon>
        <taxon>Aspergillaceae</taxon>
        <taxon>Aspergillus</taxon>
        <taxon>Aspergillus subgen. Circumdati</taxon>
    </lineage>
</organism>
<dbReference type="Proteomes" id="UP000248340">
    <property type="component" value="Unassembled WGS sequence"/>
</dbReference>
<accession>A0A319CRT0</accession>
<keyword evidence="3" id="KW-1185">Reference proteome</keyword>
<dbReference type="EMBL" id="KZ821674">
    <property type="protein sequence ID" value="PYH87159.1"/>
    <property type="molecule type" value="Genomic_DNA"/>
</dbReference>
<reference evidence="2 3" key="1">
    <citation type="submission" date="2016-12" db="EMBL/GenBank/DDBJ databases">
        <title>The genomes of Aspergillus section Nigri reveals drivers in fungal speciation.</title>
        <authorList>
            <consortium name="DOE Joint Genome Institute"/>
            <person name="Vesth T.C."/>
            <person name="Nybo J."/>
            <person name="Theobald S."/>
            <person name="Brandl J."/>
            <person name="Frisvad J.C."/>
            <person name="Nielsen K.F."/>
            <person name="Lyhne E.K."/>
            <person name="Kogle M.E."/>
            <person name="Kuo A."/>
            <person name="Riley R."/>
            <person name="Clum A."/>
            <person name="Nolan M."/>
            <person name="Lipzen A."/>
            <person name="Salamov A."/>
            <person name="Henrissat B."/>
            <person name="Wiebenga A."/>
            <person name="De Vries R.P."/>
            <person name="Grigoriev I.V."/>
            <person name="Mortensen U.H."/>
            <person name="Andersen M.R."/>
            <person name="Baker S.E."/>
        </authorList>
    </citation>
    <scope>NUCLEOTIDE SEQUENCE [LARGE SCALE GENOMIC DNA]</scope>
    <source>
        <strain evidence="2 3">CBS 121591</strain>
    </source>
</reference>
<evidence type="ECO:0000256" key="1">
    <source>
        <dbReference type="SAM" id="MobiDB-lite"/>
    </source>
</evidence>
<feature type="compositionally biased region" description="Low complexity" evidence="1">
    <location>
        <begin position="1"/>
        <end position="14"/>
    </location>
</feature>
<evidence type="ECO:0000313" key="2">
    <source>
        <dbReference type="EMBL" id="PYH87159.1"/>
    </source>
</evidence>
<gene>
    <name evidence="2" type="ORF">BO82DRAFT_4194</name>
</gene>
<feature type="region of interest" description="Disordered" evidence="1">
    <location>
        <begin position="1"/>
        <end position="67"/>
    </location>
</feature>